<feature type="transmembrane region" description="Helical" evidence="7">
    <location>
        <begin position="261"/>
        <end position="284"/>
    </location>
</feature>
<reference evidence="9 10" key="1">
    <citation type="journal article" date="2015" name="Genome Announc.">
        <title>Draft Genome of the Euendolithic (true boring) Cyanobacterium Mastigocoleus testarum strain BC008.</title>
        <authorList>
            <person name="Guida B.S."/>
            <person name="Garcia-Pichel F."/>
        </authorList>
    </citation>
    <scope>NUCLEOTIDE SEQUENCE [LARGE SCALE GENOMIC DNA]</scope>
    <source>
        <strain evidence="9 10">BC008</strain>
    </source>
</reference>
<keyword evidence="10" id="KW-1185">Reference proteome</keyword>
<dbReference type="PANTHER" id="PTHR43738">
    <property type="entry name" value="ABC TRANSPORTER, MEMBRANE PROTEIN"/>
    <property type="match status" value="1"/>
</dbReference>
<evidence type="ECO:0000256" key="7">
    <source>
        <dbReference type="SAM" id="Phobius"/>
    </source>
</evidence>
<organism evidence="9 10">
    <name type="scientific">Mastigocoleus testarum BC008</name>
    <dbReference type="NCBI Taxonomy" id="371196"/>
    <lineage>
        <taxon>Bacteria</taxon>
        <taxon>Bacillati</taxon>
        <taxon>Cyanobacteriota</taxon>
        <taxon>Cyanophyceae</taxon>
        <taxon>Nostocales</taxon>
        <taxon>Hapalosiphonaceae</taxon>
        <taxon>Mastigocoleus</taxon>
    </lineage>
</organism>
<dbReference type="NCBIfam" id="TIGR01185">
    <property type="entry name" value="devC"/>
    <property type="match status" value="1"/>
</dbReference>
<keyword evidence="6 7" id="KW-0472">Membrane</keyword>
<evidence type="ECO:0000256" key="3">
    <source>
        <dbReference type="ARBA" id="ARBA00022475"/>
    </source>
</evidence>
<feature type="transmembrane region" description="Helical" evidence="7">
    <location>
        <begin position="350"/>
        <end position="372"/>
    </location>
</feature>
<comment type="caution">
    <text evidence="9">The sequence shown here is derived from an EMBL/GenBank/DDBJ whole genome shotgun (WGS) entry which is preliminary data.</text>
</comment>
<evidence type="ECO:0000256" key="6">
    <source>
        <dbReference type="ARBA" id="ARBA00023136"/>
    </source>
</evidence>
<sequence length="384" mass="43289">MFSKTPLAWLQLSREKVRLAVAMTGIAFSNIVMFMQLGFEGALYDSNVRVHSSLKGDLIMISPRSESLAYMRQFSWRRLYQSLSVREVESVSPLYVGFADWKNPEEKNYRAILVFGFQLNKPVFNLIGVNQNLNKLKKYNNILFDRTARTEYGPIAQKVEKDKVVVSELSDLRVKTVGLFTLGPSFAADGNVVTSEESFLRLFKTRNQGEIDIGIITLKPGFASEEVLKKLAAKLPEDVRLLTYEEFIEFEKEYWRTSSPIGFIFALGTTMGFIVGTAIVYQILYAEVSEHLPEYAALKAIGYSDRYFLGIIFQQALILAILGYIPGLGISLGLYQLTRSATLLPMTMNIARGIFVLFLSIFMCFISGAIAINKLREADPADIF</sequence>
<gene>
    <name evidence="9" type="ORF">BC008_09960</name>
</gene>
<keyword evidence="3" id="KW-1003">Cell membrane</keyword>
<proteinExistence type="predicted"/>
<dbReference type="EMBL" id="LMTZ01000155">
    <property type="protein sequence ID" value="KST62484.1"/>
    <property type="molecule type" value="Genomic_DNA"/>
</dbReference>
<keyword evidence="2" id="KW-0813">Transport</keyword>
<evidence type="ECO:0000313" key="9">
    <source>
        <dbReference type="EMBL" id="KST62484.1"/>
    </source>
</evidence>
<dbReference type="InterPro" id="IPR003838">
    <property type="entry name" value="ABC3_permease_C"/>
</dbReference>
<dbReference type="Proteomes" id="UP000053372">
    <property type="component" value="Unassembled WGS sequence"/>
</dbReference>
<accession>A0A0V7ZD59</accession>
<evidence type="ECO:0000313" key="10">
    <source>
        <dbReference type="Proteomes" id="UP000053372"/>
    </source>
</evidence>
<dbReference type="AlphaFoldDB" id="A0A0V7ZD59"/>
<evidence type="ECO:0000256" key="5">
    <source>
        <dbReference type="ARBA" id="ARBA00022989"/>
    </source>
</evidence>
<dbReference type="RefSeq" id="WP_027841970.1">
    <property type="nucleotide sequence ID" value="NZ_LMTZ01000155.1"/>
</dbReference>
<comment type="subcellular location">
    <subcellularLocation>
        <location evidence="1">Cell membrane</location>
        <topology evidence="1">Multi-pass membrane protein</topology>
    </subcellularLocation>
</comment>
<dbReference type="InterPro" id="IPR051125">
    <property type="entry name" value="ABC-4/HrtB_transporter"/>
</dbReference>
<protein>
    <submittedName>
        <fullName evidence="9">ABC transporter</fullName>
    </submittedName>
</protein>
<evidence type="ECO:0000256" key="2">
    <source>
        <dbReference type="ARBA" id="ARBA00022448"/>
    </source>
</evidence>
<feature type="transmembrane region" description="Helical" evidence="7">
    <location>
        <begin position="20"/>
        <end position="39"/>
    </location>
</feature>
<name>A0A0V7ZD59_9CYAN</name>
<evidence type="ECO:0000256" key="1">
    <source>
        <dbReference type="ARBA" id="ARBA00004651"/>
    </source>
</evidence>
<evidence type="ECO:0000256" key="4">
    <source>
        <dbReference type="ARBA" id="ARBA00022692"/>
    </source>
</evidence>
<keyword evidence="4 7" id="KW-0812">Transmembrane</keyword>
<dbReference type="PANTHER" id="PTHR43738:SF1">
    <property type="entry name" value="HEMIN TRANSPORT SYSTEM PERMEASE PROTEIN HRTB-RELATED"/>
    <property type="match status" value="1"/>
</dbReference>
<dbReference type="InterPro" id="IPR005891">
    <property type="entry name" value="DevC"/>
</dbReference>
<feature type="transmembrane region" description="Helical" evidence="7">
    <location>
        <begin position="312"/>
        <end position="338"/>
    </location>
</feature>
<dbReference type="Pfam" id="PF02687">
    <property type="entry name" value="FtsX"/>
    <property type="match status" value="1"/>
</dbReference>
<dbReference type="OrthoDB" id="180999at2"/>
<dbReference type="PIRSF" id="PIRSF031773">
    <property type="entry name" value="DevC"/>
    <property type="match status" value="1"/>
</dbReference>
<evidence type="ECO:0000259" key="8">
    <source>
        <dbReference type="Pfam" id="PF02687"/>
    </source>
</evidence>
<feature type="domain" description="ABC3 transporter permease C-terminal" evidence="8">
    <location>
        <begin position="271"/>
        <end position="379"/>
    </location>
</feature>
<dbReference type="GO" id="GO:0005886">
    <property type="term" value="C:plasma membrane"/>
    <property type="evidence" value="ECO:0007669"/>
    <property type="project" value="UniProtKB-SubCell"/>
</dbReference>
<keyword evidence="5 7" id="KW-1133">Transmembrane helix</keyword>